<dbReference type="AlphaFoldDB" id="A0A840E386"/>
<feature type="compositionally biased region" description="Basic and acidic residues" evidence="1">
    <location>
        <begin position="1"/>
        <end position="22"/>
    </location>
</feature>
<feature type="region of interest" description="Disordered" evidence="1">
    <location>
        <begin position="1"/>
        <end position="53"/>
    </location>
</feature>
<evidence type="ECO:0000313" key="2">
    <source>
        <dbReference type="EMBL" id="MBB4075656.1"/>
    </source>
</evidence>
<accession>A0A840E386</accession>
<sequence length="184" mass="20746">MNDERQVNMNEEKDLALDDDLHFGQLELDEGRAEDEEGNEKQKNLQSHGSASGEEEFDFSAFTPFKTKPVTRTSEAGVLSIVYSKKNGKRVAISPDVIREIGNPKTVQIARSPKAIAISEHLGEWNANYELKTAAGKRIIYSSDLVRHLVDYYNLNFEDRTSITFSDVSYRTHNGKKVAIIPIK</sequence>
<evidence type="ECO:0000256" key="1">
    <source>
        <dbReference type="SAM" id="MobiDB-lite"/>
    </source>
</evidence>
<proteinExistence type="predicted"/>
<dbReference type="RefSeq" id="WP_183186114.1">
    <property type="nucleotide sequence ID" value="NZ_BMNP01000048.1"/>
</dbReference>
<organism evidence="2 3">
    <name type="scientific">Anoxybacteroides voinovskiense</name>
    <dbReference type="NCBI Taxonomy" id="230470"/>
    <lineage>
        <taxon>Bacteria</taxon>
        <taxon>Bacillati</taxon>
        <taxon>Bacillota</taxon>
        <taxon>Bacilli</taxon>
        <taxon>Bacillales</taxon>
        <taxon>Anoxybacillaceae</taxon>
        <taxon>Anoxybacteroides</taxon>
    </lineage>
</organism>
<dbReference type="EMBL" id="JACIDE010000044">
    <property type="protein sequence ID" value="MBB4075656.1"/>
    <property type="molecule type" value="Genomic_DNA"/>
</dbReference>
<keyword evidence="3" id="KW-1185">Reference proteome</keyword>
<protein>
    <submittedName>
        <fullName evidence="2">Uncharacterized protein</fullName>
    </submittedName>
</protein>
<gene>
    <name evidence="2" type="ORF">GGR02_003510</name>
</gene>
<reference evidence="2 3" key="1">
    <citation type="submission" date="2020-08" db="EMBL/GenBank/DDBJ databases">
        <title>Genomic Encyclopedia of Type Strains, Phase IV (KMG-IV): sequencing the most valuable type-strain genomes for metagenomic binning, comparative biology and taxonomic classification.</title>
        <authorList>
            <person name="Goeker M."/>
        </authorList>
    </citation>
    <scope>NUCLEOTIDE SEQUENCE [LARGE SCALE GENOMIC DNA]</scope>
    <source>
        <strain evidence="2 3">DSM 17075</strain>
    </source>
</reference>
<evidence type="ECO:0000313" key="3">
    <source>
        <dbReference type="Proteomes" id="UP000559598"/>
    </source>
</evidence>
<dbReference type="Proteomes" id="UP000559598">
    <property type="component" value="Unassembled WGS sequence"/>
</dbReference>
<name>A0A840E386_9BACL</name>
<comment type="caution">
    <text evidence="2">The sequence shown here is derived from an EMBL/GenBank/DDBJ whole genome shotgun (WGS) entry which is preliminary data.</text>
</comment>